<dbReference type="Gene3D" id="2.60.120.260">
    <property type="entry name" value="Galactose-binding domain-like"/>
    <property type="match status" value="1"/>
</dbReference>
<evidence type="ECO:0000256" key="1">
    <source>
        <dbReference type="SAM" id="MobiDB-lite"/>
    </source>
</evidence>
<feature type="compositionally biased region" description="Basic and acidic residues" evidence="1">
    <location>
        <begin position="131"/>
        <end position="158"/>
    </location>
</feature>
<dbReference type="InterPro" id="IPR012334">
    <property type="entry name" value="Pectin_lyas_fold"/>
</dbReference>
<comment type="caution">
    <text evidence="3">The sequence shown here is derived from an EMBL/GenBank/DDBJ whole genome shotgun (WGS) entry which is preliminary data.</text>
</comment>
<gene>
    <name evidence="3" type="ORF">HMPREF3196_01850</name>
</gene>
<reference evidence="3 4" key="1">
    <citation type="submission" date="2016-01" db="EMBL/GenBank/DDBJ databases">
        <authorList>
            <person name="Oliw E.H."/>
        </authorList>
    </citation>
    <scope>NUCLEOTIDE SEQUENCE [LARGE SCALE GENOMIC DNA]</scope>
    <source>
        <strain evidence="3 4">MJR8628B</strain>
    </source>
</reference>
<feature type="region of interest" description="Disordered" evidence="1">
    <location>
        <begin position="326"/>
        <end position="358"/>
    </location>
</feature>
<feature type="domain" description="Ig-like" evidence="2">
    <location>
        <begin position="305"/>
        <end position="333"/>
    </location>
</feature>
<dbReference type="EMBL" id="LRPO01000048">
    <property type="protein sequence ID" value="KWZ80267.1"/>
    <property type="molecule type" value="Genomic_DNA"/>
</dbReference>
<feature type="compositionally biased region" description="Polar residues" evidence="1">
    <location>
        <begin position="327"/>
        <end position="349"/>
    </location>
</feature>
<evidence type="ECO:0000259" key="2">
    <source>
        <dbReference type="Pfam" id="PF07523"/>
    </source>
</evidence>
<accession>A0A133KLC6</accession>
<dbReference type="Proteomes" id="UP000070092">
    <property type="component" value="Unassembled WGS sequence"/>
</dbReference>
<dbReference type="AlphaFoldDB" id="A0A133KLC6"/>
<protein>
    <recommendedName>
        <fullName evidence="2">Ig-like domain-containing protein</fullName>
    </recommendedName>
</protein>
<sequence>MSTARRPPTETEAKPASFNSLTAANGITLKAGESLLLKAGATCTSATQTIDSASVKTGLRVINSKGAKDAPITIGAYGEGAAPIIAGAGVSETILLKNSEYITVQGFEVTNTDANAADYEKYMRRGIAVDARQRRQHEEQRHRRCHSAPEVRTEPDRRRSLRRVRGEQLTPYKGDTINQRTLSATPGKTYRLGLWATLGKSNDDTPSTLKVQVKFNLASLGAVSSFSQYRKTVLSETVDAESKEGGKIHYSGSFIVPLDVDPYAALWVAISQTDLASGSFAYIDNVTLVEDSAAVSDVASIAVTTQPTKTEYAIGDALDLSGMAVTATMSDGTPPSSARANTRSPSSTRRPPAKRPSR</sequence>
<dbReference type="Pfam" id="PF07523">
    <property type="entry name" value="Big_3"/>
    <property type="match status" value="1"/>
</dbReference>
<dbReference type="InterPro" id="IPR011050">
    <property type="entry name" value="Pectin_lyase_fold/virulence"/>
</dbReference>
<proteinExistence type="predicted"/>
<name>A0A133KLC6_BIFBI</name>
<dbReference type="InterPro" id="IPR022038">
    <property type="entry name" value="Ig-like_bact"/>
</dbReference>
<dbReference type="Gene3D" id="2.60.40.3630">
    <property type="match status" value="1"/>
</dbReference>
<feature type="region of interest" description="Disordered" evidence="1">
    <location>
        <begin position="131"/>
        <end position="160"/>
    </location>
</feature>
<dbReference type="Gene3D" id="2.160.20.10">
    <property type="entry name" value="Single-stranded right-handed beta-helix, Pectin lyase-like"/>
    <property type="match status" value="1"/>
</dbReference>
<dbReference type="PATRIC" id="fig|1681.53.peg.1808"/>
<evidence type="ECO:0000313" key="3">
    <source>
        <dbReference type="EMBL" id="KWZ80267.1"/>
    </source>
</evidence>
<organism evidence="3 4">
    <name type="scientific">Bifidobacterium bifidum</name>
    <dbReference type="NCBI Taxonomy" id="1681"/>
    <lineage>
        <taxon>Bacteria</taxon>
        <taxon>Bacillati</taxon>
        <taxon>Actinomycetota</taxon>
        <taxon>Actinomycetes</taxon>
        <taxon>Bifidobacteriales</taxon>
        <taxon>Bifidobacteriaceae</taxon>
        <taxon>Bifidobacterium</taxon>
    </lineage>
</organism>
<dbReference type="SUPFAM" id="SSF51126">
    <property type="entry name" value="Pectin lyase-like"/>
    <property type="match status" value="1"/>
</dbReference>
<evidence type="ECO:0000313" key="4">
    <source>
        <dbReference type="Proteomes" id="UP000070092"/>
    </source>
</evidence>